<dbReference type="InterPro" id="IPR044023">
    <property type="entry name" value="Ig_7"/>
</dbReference>
<dbReference type="EMBL" id="CP024091">
    <property type="protein sequence ID" value="ATP56804.1"/>
    <property type="molecule type" value="Genomic_DNA"/>
</dbReference>
<feature type="domain" description="BIG2" evidence="1">
    <location>
        <begin position="500"/>
        <end position="569"/>
    </location>
</feature>
<dbReference type="OrthoDB" id="634921at2"/>
<name>A0A2D1U5J7_9SPHI</name>
<keyword evidence="3" id="KW-1185">Reference proteome</keyword>
<dbReference type="Gene3D" id="2.60.40.1080">
    <property type="match status" value="2"/>
</dbReference>
<dbReference type="SUPFAM" id="SSF49373">
    <property type="entry name" value="Invasin/intimin cell-adhesion fragments"/>
    <property type="match status" value="2"/>
</dbReference>
<gene>
    <name evidence="2" type="ORF">CPT03_10120</name>
</gene>
<dbReference type="Pfam" id="PF02368">
    <property type="entry name" value="Big_2"/>
    <property type="match status" value="1"/>
</dbReference>
<dbReference type="SMART" id="SM00635">
    <property type="entry name" value="BID_2"/>
    <property type="match status" value="2"/>
</dbReference>
<dbReference type="Pfam" id="PF19081">
    <property type="entry name" value="Ig_7"/>
    <property type="match status" value="1"/>
</dbReference>
<evidence type="ECO:0000313" key="2">
    <source>
        <dbReference type="EMBL" id="ATP56804.1"/>
    </source>
</evidence>
<reference evidence="2 3" key="1">
    <citation type="submission" date="2017-10" db="EMBL/GenBank/DDBJ databases">
        <title>Whole genome of Pedobacter ginsengisoli T01R-27 isolated from tomato rhizosphere.</title>
        <authorList>
            <person name="Weon H.-Y."/>
            <person name="Lee S.A."/>
            <person name="Sang M.K."/>
            <person name="Song J."/>
        </authorList>
    </citation>
    <scope>NUCLEOTIDE SEQUENCE [LARGE SCALE GENOMIC DNA]</scope>
    <source>
        <strain evidence="2 3">T01R-27</strain>
    </source>
</reference>
<dbReference type="RefSeq" id="WP_099438739.1">
    <property type="nucleotide sequence ID" value="NZ_CP024091.1"/>
</dbReference>
<accession>A0A2D1U5J7</accession>
<organism evidence="2 3">
    <name type="scientific">Pedobacter ginsengisoli</name>
    <dbReference type="NCBI Taxonomy" id="363852"/>
    <lineage>
        <taxon>Bacteria</taxon>
        <taxon>Pseudomonadati</taxon>
        <taxon>Bacteroidota</taxon>
        <taxon>Sphingobacteriia</taxon>
        <taxon>Sphingobacteriales</taxon>
        <taxon>Sphingobacteriaceae</taxon>
        <taxon>Pedobacter</taxon>
    </lineage>
</organism>
<feature type="domain" description="BIG2" evidence="1">
    <location>
        <begin position="412"/>
        <end position="488"/>
    </location>
</feature>
<dbReference type="AlphaFoldDB" id="A0A2D1U5J7"/>
<dbReference type="KEGG" id="pgs:CPT03_10120"/>
<evidence type="ECO:0000313" key="3">
    <source>
        <dbReference type="Proteomes" id="UP000223749"/>
    </source>
</evidence>
<sequence length="687" mass="70972">MVFGSNVKGQCFGYERKYANSENNSNVTGTFLGLGDNNDVTNPSFAVGNNLNDFSTIAIPSLGITRYQKLSFGQTFTNSEAIHVKLASSVSLSLLAVTVEIQAYNGASPSGTKVTLSSGALLNLLSGSNIADIVIPDPGATYDAVQVTIIGALLSSGSMNIYAAYVNKPQTAGINCNTIEDLITGTTSGVLGALNGVITPNNAIDGDLTSYAEIRQNVGVAGYVHLTTLFSSPSVPGDSISVLLSVPGVPLLDANVFSKLSVVAYNGNTAVATMPASSSLLGIRLLDATNHIYQFTYAVNSSFDRISVQAGGLVGALTSAYVYDIKRIVPKPSILIDGISITSKSICVGQNTTLSINIPQSCTDYKWYDAISGGNLLYTGGSFVRNSLPQGTYTYYVQSVRQGCTTTSSERIPVTITVNPLPTVGTILGNSSVCVSRTTLLSNSASGGIWTSSDITKASVNSSGFVTGIAIGSAIITYTVTDPITGCTNSDSKNITVNALPDPGMINGNTSLCVNQTITLSNLISGGTWASSDNTKASINSSGVVMGIAKGETTITYTVTNAGCSSAAVLVITVNPLPNATISGTATVCQGTAAQAITFTGSNGTSPYTFTYNINGGNSKTITTAIGDDTVSIPISTISQGTFTYNLLSVMDASSTQCSNTQTGSATVTILERPPTPHLNFTTNSQY</sequence>
<proteinExistence type="predicted"/>
<protein>
    <recommendedName>
        <fullName evidence="1">BIG2 domain-containing protein</fullName>
    </recommendedName>
</protein>
<dbReference type="InterPro" id="IPR003343">
    <property type="entry name" value="Big_2"/>
</dbReference>
<dbReference type="Proteomes" id="UP000223749">
    <property type="component" value="Chromosome"/>
</dbReference>
<dbReference type="InterPro" id="IPR008964">
    <property type="entry name" value="Invasin/intimin_cell_adhesion"/>
</dbReference>
<evidence type="ECO:0000259" key="1">
    <source>
        <dbReference type="SMART" id="SM00635"/>
    </source>
</evidence>